<dbReference type="GO" id="GO:0019432">
    <property type="term" value="P:triglyceride biosynthetic process"/>
    <property type="evidence" value="ECO:0007669"/>
    <property type="project" value="TreeGrafter"/>
</dbReference>
<dbReference type="GO" id="GO:0006071">
    <property type="term" value="P:glycerol metabolic process"/>
    <property type="evidence" value="ECO:0007669"/>
    <property type="project" value="UniProtKB-KW"/>
</dbReference>
<evidence type="ECO:0000256" key="9">
    <source>
        <dbReference type="ARBA" id="ARBA00022824"/>
    </source>
</evidence>
<evidence type="ECO:0000256" key="3">
    <source>
        <dbReference type="ARBA" id="ARBA00005189"/>
    </source>
</evidence>
<keyword evidence="11" id="KW-0443">Lipid metabolism</keyword>
<evidence type="ECO:0000313" key="16">
    <source>
        <dbReference type="Proteomes" id="UP001178507"/>
    </source>
</evidence>
<comment type="pathway">
    <text evidence="2">Glycerolipid metabolism; triacylglycerol biosynthesis.</text>
</comment>
<dbReference type="GO" id="GO:0005789">
    <property type="term" value="C:endoplasmic reticulum membrane"/>
    <property type="evidence" value="ECO:0007669"/>
    <property type="project" value="UniProtKB-SubCell"/>
</dbReference>
<dbReference type="PANTHER" id="PTHR12317">
    <property type="entry name" value="DIACYLGLYCEROL O-ACYLTRANSFERASE"/>
    <property type="match status" value="1"/>
</dbReference>
<keyword evidence="7" id="KW-0812">Transmembrane</keyword>
<dbReference type="AlphaFoldDB" id="A0AA36N5X5"/>
<dbReference type="EMBL" id="CAUJNA010002113">
    <property type="protein sequence ID" value="CAJ1390667.1"/>
    <property type="molecule type" value="Genomic_DNA"/>
</dbReference>
<reference evidence="15" key="1">
    <citation type="submission" date="2023-08" db="EMBL/GenBank/DDBJ databases">
        <authorList>
            <person name="Chen Y."/>
            <person name="Shah S."/>
            <person name="Dougan E. K."/>
            <person name="Thang M."/>
            <person name="Chan C."/>
        </authorList>
    </citation>
    <scope>NUCLEOTIDE SEQUENCE</scope>
</reference>
<evidence type="ECO:0000256" key="4">
    <source>
        <dbReference type="ARBA" id="ARBA00005420"/>
    </source>
</evidence>
<proteinExistence type="inferred from homology"/>
<keyword evidence="8" id="KW-0319">Glycerol metabolism</keyword>
<keyword evidence="10" id="KW-1133">Transmembrane helix</keyword>
<keyword evidence="13" id="KW-0012">Acyltransferase</keyword>
<dbReference type="SUPFAM" id="SSF69593">
    <property type="entry name" value="Glycerol-3-phosphate (1)-acyltransferase"/>
    <property type="match status" value="1"/>
</dbReference>
<sequence length="312" mass="35159">MSKMWLGALVVGGVIYVTLKERILRRFEMKGGRAVPLWLARLVLDGLTCYSSFMGVREVSVGGELNCDRSKKYMIVWHPHGFITWVPFFLAGKYALDAQPAGERWFPVVAPVLFRIPIFGEVLAILGGRRVERKVVEKLLARGDSIAIQPGGVKEQAKTSEVQEQAFFPARLGFIRLAIRYGVDLLPVYFFGENQLYKRVDGLEWLSNLINKTTGMTLPIVTARFGIPMAGPIPIPTDIHTRWGRAVPVGPREEEPSDEHVEEVFCRYVTELRRLFREHAKDCLPPEIANRGLKIVRLDGRPLPPEVNGPKS</sequence>
<comment type="pathway">
    <text evidence="3">Lipid metabolism.</text>
</comment>
<evidence type="ECO:0000256" key="6">
    <source>
        <dbReference type="ARBA" id="ARBA00022679"/>
    </source>
</evidence>
<evidence type="ECO:0000256" key="13">
    <source>
        <dbReference type="ARBA" id="ARBA00023315"/>
    </source>
</evidence>
<organism evidence="15 16">
    <name type="scientific">Effrenium voratum</name>
    <dbReference type="NCBI Taxonomy" id="2562239"/>
    <lineage>
        <taxon>Eukaryota</taxon>
        <taxon>Sar</taxon>
        <taxon>Alveolata</taxon>
        <taxon>Dinophyceae</taxon>
        <taxon>Suessiales</taxon>
        <taxon>Symbiodiniaceae</taxon>
        <taxon>Effrenium</taxon>
    </lineage>
</organism>
<keyword evidence="5" id="KW-0444">Lipid biosynthesis</keyword>
<comment type="subcellular location">
    <subcellularLocation>
        <location evidence="1 14">Endoplasmic reticulum membrane</location>
        <topology evidence="1 14">Multi-pass membrane protein</topology>
    </subcellularLocation>
</comment>
<evidence type="ECO:0000256" key="1">
    <source>
        <dbReference type="ARBA" id="ARBA00004477"/>
    </source>
</evidence>
<dbReference type="EC" id="2.3.1.-" evidence="14"/>
<dbReference type="GO" id="GO:0004144">
    <property type="term" value="F:diacylglycerol O-acyltransferase activity"/>
    <property type="evidence" value="ECO:0007669"/>
    <property type="project" value="TreeGrafter"/>
</dbReference>
<name>A0AA36N5X5_9DINO</name>
<keyword evidence="6 14" id="KW-0808">Transferase</keyword>
<evidence type="ECO:0000256" key="2">
    <source>
        <dbReference type="ARBA" id="ARBA00004771"/>
    </source>
</evidence>
<evidence type="ECO:0000256" key="10">
    <source>
        <dbReference type="ARBA" id="ARBA00022989"/>
    </source>
</evidence>
<keyword evidence="9 14" id="KW-0256">Endoplasmic reticulum</keyword>
<dbReference type="PANTHER" id="PTHR12317:SF0">
    <property type="entry name" value="ACYLTRANSFERASE"/>
    <property type="match status" value="1"/>
</dbReference>
<evidence type="ECO:0000256" key="14">
    <source>
        <dbReference type="RuleBase" id="RU367023"/>
    </source>
</evidence>
<keyword evidence="12" id="KW-0472">Membrane</keyword>
<accession>A0AA36N5X5</accession>
<protein>
    <recommendedName>
        <fullName evidence="14">Acyltransferase</fullName>
        <ecNumber evidence="14">2.3.1.-</ecNumber>
    </recommendedName>
</protein>
<evidence type="ECO:0000313" key="15">
    <source>
        <dbReference type="EMBL" id="CAJ1390667.1"/>
    </source>
</evidence>
<keyword evidence="16" id="KW-1185">Reference proteome</keyword>
<dbReference type="Pfam" id="PF03982">
    <property type="entry name" value="DAGAT"/>
    <property type="match status" value="1"/>
</dbReference>
<comment type="caution">
    <text evidence="15">The sequence shown here is derived from an EMBL/GenBank/DDBJ whole genome shotgun (WGS) entry which is preliminary data.</text>
</comment>
<evidence type="ECO:0000256" key="5">
    <source>
        <dbReference type="ARBA" id="ARBA00022516"/>
    </source>
</evidence>
<evidence type="ECO:0000256" key="7">
    <source>
        <dbReference type="ARBA" id="ARBA00022692"/>
    </source>
</evidence>
<evidence type="ECO:0000256" key="8">
    <source>
        <dbReference type="ARBA" id="ARBA00022798"/>
    </source>
</evidence>
<gene>
    <name evidence="15" type="ORF">EVOR1521_LOCUS16024</name>
</gene>
<comment type="similarity">
    <text evidence="4 14">Belongs to the diacylglycerol acyltransferase family.</text>
</comment>
<evidence type="ECO:0000256" key="12">
    <source>
        <dbReference type="ARBA" id="ARBA00023136"/>
    </source>
</evidence>
<dbReference type="Proteomes" id="UP001178507">
    <property type="component" value="Unassembled WGS sequence"/>
</dbReference>
<dbReference type="InterPro" id="IPR007130">
    <property type="entry name" value="DAGAT"/>
</dbReference>
<evidence type="ECO:0000256" key="11">
    <source>
        <dbReference type="ARBA" id="ARBA00023098"/>
    </source>
</evidence>